<dbReference type="Pfam" id="PF13579">
    <property type="entry name" value="Glyco_trans_4_4"/>
    <property type="match status" value="1"/>
</dbReference>
<dbReference type="OrthoDB" id="9802525at2"/>
<dbReference type="CAZy" id="GT4">
    <property type="family name" value="Glycosyltransferase Family 4"/>
</dbReference>
<dbReference type="InterPro" id="IPR028098">
    <property type="entry name" value="Glyco_trans_4-like_N"/>
</dbReference>
<dbReference type="HOGENOM" id="CLU_009583_2_4_0"/>
<dbReference type="Gene3D" id="3.40.50.2000">
    <property type="entry name" value="Glycogen Phosphorylase B"/>
    <property type="match status" value="2"/>
</dbReference>
<name>A7NHG8_ROSCS</name>
<dbReference type="GO" id="GO:0016758">
    <property type="term" value="F:hexosyltransferase activity"/>
    <property type="evidence" value="ECO:0007669"/>
    <property type="project" value="TreeGrafter"/>
</dbReference>
<sequence length="396" mass="43651">MRILMLNNEFPPLGGGTGTVNKALLQRFARVAGLEIDLFTAALGSRPEREQFSERIQIYKVPVNNRDLHHSSNRELLTYAAAVSPVALARHRAMPYDFCFAWSAVPAGGVALALRRLTGLPYLVRVCGPDIPGFEERYGWLYPLLTPFIRAVWRNARLVVAKCDGEAAMIRAVDPTITPMLVPNGVDVAAFHIASLRPHGPLRIICVARLIERKGQRHLIAALRRLRDAGVAATVEFVGTGDAEQTYRAEAERLHVADLVTFAGYVPRERIAEHYANADVFVLPSYNEGMSVATLEAMAAGLPLVVTRTGGTTELVQEGVNGLTFAWSDVETLTQHLTYLAANRDYLRQMGAASRQRAERMSWEAVAQQYLPMFEQLASKTARQRAVSAANVLQCS</sequence>
<dbReference type="SUPFAM" id="SSF53756">
    <property type="entry name" value="UDP-Glycosyltransferase/glycogen phosphorylase"/>
    <property type="match status" value="1"/>
</dbReference>
<keyword evidence="4" id="KW-1185">Reference proteome</keyword>
<evidence type="ECO:0000313" key="4">
    <source>
        <dbReference type="Proteomes" id="UP000000263"/>
    </source>
</evidence>
<protein>
    <submittedName>
        <fullName evidence="3">Glycosyl transferase group 1</fullName>
    </submittedName>
</protein>
<keyword evidence="3" id="KW-0808">Transferase</keyword>
<evidence type="ECO:0000259" key="1">
    <source>
        <dbReference type="Pfam" id="PF00534"/>
    </source>
</evidence>
<feature type="domain" description="Glycosyl transferase family 1" evidence="1">
    <location>
        <begin position="194"/>
        <end position="357"/>
    </location>
</feature>
<evidence type="ECO:0000313" key="3">
    <source>
        <dbReference type="EMBL" id="ABU56915.1"/>
    </source>
</evidence>
<dbReference type="Pfam" id="PF00534">
    <property type="entry name" value="Glycos_transf_1"/>
    <property type="match status" value="1"/>
</dbReference>
<dbReference type="KEGG" id="rca:Rcas_0798"/>
<reference evidence="3 4" key="1">
    <citation type="submission" date="2007-08" db="EMBL/GenBank/DDBJ databases">
        <title>Complete sequence of Roseiflexus castenholzii DSM 13941.</title>
        <authorList>
            <consortium name="US DOE Joint Genome Institute"/>
            <person name="Copeland A."/>
            <person name="Lucas S."/>
            <person name="Lapidus A."/>
            <person name="Barry K."/>
            <person name="Glavina del Rio T."/>
            <person name="Dalin E."/>
            <person name="Tice H."/>
            <person name="Pitluck S."/>
            <person name="Thompson L.S."/>
            <person name="Brettin T."/>
            <person name="Bruce D."/>
            <person name="Detter J.C."/>
            <person name="Han C."/>
            <person name="Tapia R."/>
            <person name="Schmutz J."/>
            <person name="Larimer F."/>
            <person name="Land M."/>
            <person name="Hauser L."/>
            <person name="Kyrpides N."/>
            <person name="Mikhailova N."/>
            <person name="Bryant D.A."/>
            <person name="Hanada S."/>
            <person name="Tsukatani Y."/>
            <person name="Richardson P."/>
        </authorList>
    </citation>
    <scope>NUCLEOTIDE SEQUENCE [LARGE SCALE GENOMIC DNA]</scope>
    <source>
        <strain evidence="4">DSM 13941 / HLO8</strain>
    </source>
</reference>
<dbReference type="Proteomes" id="UP000000263">
    <property type="component" value="Chromosome"/>
</dbReference>
<dbReference type="eggNOG" id="COG0438">
    <property type="taxonomic scope" value="Bacteria"/>
</dbReference>
<accession>A7NHG8</accession>
<dbReference type="RefSeq" id="WP_012119345.1">
    <property type="nucleotide sequence ID" value="NC_009767.1"/>
</dbReference>
<evidence type="ECO:0000259" key="2">
    <source>
        <dbReference type="Pfam" id="PF13579"/>
    </source>
</evidence>
<feature type="domain" description="Glycosyltransferase subfamily 4-like N-terminal" evidence="2">
    <location>
        <begin position="15"/>
        <end position="185"/>
    </location>
</feature>
<dbReference type="EMBL" id="CP000804">
    <property type="protein sequence ID" value="ABU56915.1"/>
    <property type="molecule type" value="Genomic_DNA"/>
</dbReference>
<dbReference type="InterPro" id="IPR050194">
    <property type="entry name" value="Glycosyltransferase_grp1"/>
</dbReference>
<dbReference type="PANTHER" id="PTHR45947">
    <property type="entry name" value="SULFOQUINOVOSYL TRANSFERASE SQD2"/>
    <property type="match status" value="1"/>
</dbReference>
<gene>
    <name evidence="3" type="ordered locus">Rcas_0798</name>
</gene>
<organism evidence="3 4">
    <name type="scientific">Roseiflexus castenholzii (strain DSM 13941 / HLO8)</name>
    <dbReference type="NCBI Taxonomy" id="383372"/>
    <lineage>
        <taxon>Bacteria</taxon>
        <taxon>Bacillati</taxon>
        <taxon>Chloroflexota</taxon>
        <taxon>Chloroflexia</taxon>
        <taxon>Chloroflexales</taxon>
        <taxon>Roseiflexineae</taxon>
        <taxon>Roseiflexaceae</taxon>
        <taxon>Roseiflexus</taxon>
    </lineage>
</organism>
<dbReference type="PANTHER" id="PTHR45947:SF3">
    <property type="entry name" value="SULFOQUINOVOSYL TRANSFERASE SQD2"/>
    <property type="match status" value="1"/>
</dbReference>
<dbReference type="CDD" id="cd03801">
    <property type="entry name" value="GT4_PimA-like"/>
    <property type="match status" value="1"/>
</dbReference>
<proteinExistence type="predicted"/>
<dbReference type="InterPro" id="IPR001296">
    <property type="entry name" value="Glyco_trans_1"/>
</dbReference>
<dbReference type="STRING" id="383372.Rcas_0798"/>
<dbReference type="AlphaFoldDB" id="A7NHG8"/>